<evidence type="ECO:0000313" key="3">
    <source>
        <dbReference type="Proteomes" id="UP001319200"/>
    </source>
</evidence>
<dbReference type="EMBL" id="JAHESF010000014">
    <property type="protein sequence ID" value="MBT1698354.1"/>
    <property type="molecule type" value="Genomic_DNA"/>
</dbReference>
<dbReference type="GO" id="GO:0008703">
    <property type="term" value="F:5-amino-6-(5-phosphoribosylamino)uracil reductase activity"/>
    <property type="evidence" value="ECO:0007669"/>
    <property type="project" value="InterPro"/>
</dbReference>
<dbReference type="Pfam" id="PF01872">
    <property type="entry name" value="RibD_C"/>
    <property type="match status" value="1"/>
</dbReference>
<dbReference type="Gene3D" id="3.40.430.10">
    <property type="entry name" value="Dihydrofolate Reductase, subunit A"/>
    <property type="match status" value="1"/>
</dbReference>
<dbReference type="AlphaFoldDB" id="A0AAP2DQ94"/>
<comment type="caution">
    <text evidence="2">The sequence shown here is derived from an EMBL/GenBank/DDBJ whole genome shotgun (WGS) entry which is preliminary data.</text>
</comment>
<accession>A0AAP2DQ94</accession>
<evidence type="ECO:0000259" key="1">
    <source>
        <dbReference type="Pfam" id="PF01872"/>
    </source>
</evidence>
<proteinExistence type="predicted"/>
<dbReference type="SUPFAM" id="SSF53597">
    <property type="entry name" value="Dihydrofolate reductase-like"/>
    <property type="match status" value="1"/>
</dbReference>
<dbReference type="InterPro" id="IPR024072">
    <property type="entry name" value="DHFR-like_dom_sf"/>
</dbReference>
<dbReference type="PANTHER" id="PTHR38011:SF11">
    <property type="entry name" value="2,5-DIAMINO-6-RIBOSYLAMINO-4(3H)-PYRIMIDINONE 5'-PHOSPHATE REDUCTASE"/>
    <property type="match status" value="1"/>
</dbReference>
<dbReference type="GO" id="GO:0009231">
    <property type="term" value="P:riboflavin biosynthetic process"/>
    <property type="evidence" value="ECO:0007669"/>
    <property type="project" value="InterPro"/>
</dbReference>
<dbReference type="InterPro" id="IPR002734">
    <property type="entry name" value="RibDG_C"/>
</dbReference>
<feature type="domain" description="Bacterial bifunctional deaminase-reductase C-terminal" evidence="1">
    <location>
        <begin position="3"/>
        <end position="178"/>
    </location>
</feature>
<sequence length="187" mass="20468">MSKVNVFNFITLNGFYKGPAEDISWHIHGSEGSELAIEGLGSGATILFGRVTYTMMASYWPTSEALRDNPGVAEGMNSAEKIVFSRTLKKPLWNNTKVMSGNLVAEVKKLKQDSDKDMVILGSGSITAQLAEYGLIDEYQFMVDPVALGDGTPIFKGISHELDLKLKKTQAFRNGAVLLTYQAVKKV</sequence>
<evidence type="ECO:0000313" key="2">
    <source>
        <dbReference type="EMBL" id="MBT1698354.1"/>
    </source>
</evidence>
<name>A0AAP2DQ94_9BACT</name>
<protein>
    <submittedName>
        <fullName evidence="2">Dihydrofolate reductase family protein</fullName>
    </submittedName>
</protein>
<dbReference type="RefSeq" id="WP_254164422.1">
    <property type="nucleotide sequence ID" value="NZ_JAHESF010000014.1"/>
</dbReference>
<dbReference type="Proteomes" id="UP001319200">
    <property type="component" value="Unassembled WGS sequence"/>
</dbReference>
<keyword evidence="3" id="KW-1185">Reference proteome</keyword>
<dbReference type="PANTHER" id="PTHR38011">
    <property type="entry name" value="DIHYDROFOLATE REDUCTASE FAMILY PROTEIN (AFU_ORTHOLOGUE AFUA_8G06820)"/>
    <property type="match status" value="1"/>
</dbReference>
<dbReference type="InterPro" id="IPR050765">
    <property type="entry name" value="Riboflavin_Biosynth_HTPR"/>
</dbReference>
<reference evidence="2 3" key="1">
    <citation type="submission" date="2021-05" db="EMBL/GenBank/DDBJ databases">
        <title>A Polyphasic approach of four new species of the genus Ohtaekwangia: Ohtaekwangia histidinii sp. nov., Ohtaekwangia cretensis sp. nov., Ohtaekwangia indiensis sp. nov., Ohtaekwangia reichenbachii sp. nov. from diverse environment.</title>
        <authorList>
            <person name="Octaviana S."/>
        </authorList>
    </citation>
    <scope>NUCLEOTIDE SEQUENCE [LARGE SCALE GENOMIC DNA]</scope>
    <source>
        <strain evidence="2 3">PWU4</strain>
    </source>
</reference>
<organism evidence="2 3">
    <name type="scientific">Chryseosolibacter histidini</name>
    <dbReference type="NCBI Taxonomy" id="2782349"/>
    <lineage>
        <taxon>Bacteria</taxon>
        <taxon>Pseudomonadati</taxon>
        <taxon>Bacteroidota</taxon>
        <taxon>Cytophagia</taxon>
        <taxon>Cytophagales</taxon>
        <taxon>Chryseotaleaceae</taxon>
        <taxon>Chryseosolibacter</taxon>
    </lineage>
</organism>
<gene>
    <name evidence="2" type="ORF">KK083_15795</name>
</gene>